<proteinExistence type="predicted"/>
<dbReference type="Proteomes" id="UP000517523">
    <property type="component" value="Unassembled WGS sequence"/>
</dbReference>
<evidence type="ECO:0000313" key="2">
    <source>
        <dbReference type="Proteomes" id="UP000517523"/>
    </source>
</evidence>
<dbReference type="InterPro" id="IPR008929">
    <property type="entry name" value="Chondroitin_lyas"/>
</dbReference>
<name>A0A839TUM2_9BACL</name>
<dbReference type="SUPFAM" id="SSF48230">
    <property type="entry name" value="Chondroitin AC/alginate lyase"/>
    <property type="match status" value="1"/>
</dbReference>
<dbReference type="EMBL" id="JACHXJ010000004">
    <property type="protein sequence ID" value="MBB3130231.1"/>
    <property type="molecule type" value="Genomic_DNA"/>
</dbReference>
<reference evidence="1 2" key="1">
    <citation type="submission" date="2020-08" db="EMBL/GenBank/DDBJ databases">
        <title>Genomic Encyclopedia of Type Strains, Phase III (KMG-III): the genomes of soil and plant-associated and newly described type strains.</title>
        <authorList>
            <person name="Whitman W."/>
        </authorList>
    </citation>
    <scope>NUCLEOTIDE SEQUENCE [LARGE SCALE GENOMIC DNA]</scope>
    <source>
        <strain evidence="1 2">CECT 5831</strain>
    </source>
</reference>
<accession>A0A839TUM2</accession>
<sequence>MLESSSCHEQGSPSLEEVVRDMAPAGLDLYYPDGDAARFWQKVRTSDLYEADRGEIQAEGQRLLGLPLPVLTYSLYADFARTGRRLGYERVYFERRRRLNTFAILMMLEPERDEYREALCDTLWLILEEYTWCLPAHLGEGDAGGEIDLFSAETGFALSELLCLTGDGLPPLIRSRIRDEVHRRLFEPYLAQSFHWESAVHNWSAVCAGSIGAAALLLMEDADRLAAVLAKAERSMNSYLTGFGEDGACQEGLGYWNYGFGYFTYYADLLRKRSRERLDWFASGKVRRIALFQQKCFLGGSAVANFSDSRPSGSIQPGLSDYLAGLYPEFQRPPARLRAGYTEDHCSRWAPAIRNLLWRSGEPAQGEWGSYFGYLPDAQWLTWRHAGPGCAFGFAAKGGHNAEPHNHNDLGQFILYGDGEFFLADLGSGEYTKSYFGPERYTYDCNGSQGHSVPIVGGQYQAEGEDSRAVVEEAFADEAGAVFNVDLTQAYRYAGLESLRRALRWEMRDGLPSLALTDEYRFAGAPSSVVERFVTRVRPRLAGDRIELQGSGEQGLKLIMRYDGGVLSPEITRRVFMDHDGCEAEWYTIDLTVRKPEPSIRAVVTFEFEPNDEESGDRK</sequence>
<protein>
    <recommendedName>
        <fullName evidence="3">Heparinase</fullName>
    </recommendedName>
</protein>
<comment type="caution">
    <text evidence="1">The sequence shown here is derived from an EMBL/GenBank/DDBJ whole genome shotgun (WGS) entry which is preliminary data.</text>
</comment>
<evidence type="ECO:0000313" key="1">
    <source>
        <dbReference type="EMBL" id="MBB3130231.1"/>
    </source>
</evidence>
<dbReference type="RefSeq" id="WP_246426786.1">
    <property type="nucleotide sequence ID" value="NZ_JACHXJ010000004.1"/>
</dbReference>
<gene>
    <name evidence="1" type="ORF">FHS19_004936</name>
</gene>
<dbReference type="Gene3D" id="1.50.10.100">
    <property type="entry name" value="Chondroitin AC/alginate lyase"/>
    <property type="match status" value="1"/>
</dbReference>
<evidence type="ECO:0008006" key="3">
    <source>
        <dbReference type="Google" id="ProtNLM"/>
    </source>
</evidence>
<dbReference type="Gene3D" id="2.70.98.70">
    <property type="match status" value="1"/>
</dbReference>
<organism evidence="1 2">
    <name type="scientific">Paenibacillus rhizosphaerae</name>
    <dbReference type="NCBI Taxonomy" id="297318"/>
    <lineage>
        <taxon>Bacteria</taxon>
        <taxon>Bacillati</taxon>
        <taxon>Bacillota</taxon>
        <taxon>Bacilli</taxon>
        <taxon>Bacillales</taxon>
        <taxon>Paenibacillaceae</taxon>
        <taxon>Paenibacillus</taxon>
    </lineage>
</organism>
<dbReference type="AlphaFoldDB" id="A0A839TUM2"/>